<organism evidence="1 2">
    <name type="scientific">Kribbella solani</name>
    <dbReference type="NCBI Taxonomy" id="236067"/>
    <lineage>
        <taxon>Bacteria</taxon>
        <taxon>Bacillati</taxon>
        <taxon>Actinomycetota</taxon>
        <taxon>Actinomycetes</taxon>
        <taxon>Propionibacteriales</taxon>
        <taxon>Kribbellaceae</taxon>
        <taxon>Kribbella</taxon>
    </lineage>
</organism>
<keyword evidence="1" id="KW-0269">Exonuclease</keyword>
<dbReference type="SUPFAM" id="SSF57938">
    <property type="entry name" value="DnaJ/Hsp40 cysteine-rich domain"/>
    <property type="match status" value="1"/>
</dbReference>
<dbReference type="InterPro" id="IPR036410">
    <property type="entry name" value="HSP_DnaJ_Cys-rich_dom_sf"/>
</dbReference>
<reference evidence="1 2" key="1">
    <citation type="submission" date="2020-08" db="EMBL/GenBank/DDBJ databases">
        <title>Sequencing the genomes of 1000 actinobacteria strains.</title>
        <authorList>
            <person name="Klenk H.-P."/>
        </authorList>
    </citation>
    <scope>NUCLEOTIDE SEQUENCE [LARGE SCALE GENOMIC DNA]</scope>
    <source>
        <strain evidence="1 2">DSM 17294</strain>
    </source>
</reference>
<evidence type="ECO:0000313" key="2">
    <source>
        <dbReference type="Proteomes" id="UP000558997"/>
    </source>
</evidence>
<dbReference type="RefSeq" id="WP_184835173.1">
    <property type="nucleotide sequence ID" value="NZ_BAAAVN010000006.1"/>
</dbReference>
<dbReference type="GO" id="GO:0004527">
    <property type="term" value="F:exonuclease activity"/>
    <property type="evidence" value="ECO:0007669"/>
    <property type="project" value="UniProtKB-KW"/>
</dbReference>
<protein>
    <submittedName>
        <fullName evidence="1">RecJ-like exonuclease</fullName>
    </submittedName>
</protein>
<keyword evidence="1" id="KW-0378">Hydrolase</keyword>
<keyword evidence="2" id="KW-1185">Reference proteome</keyword>
<dbReference type="AlphaFoldDB" id="A0A841DMV8"/>
<keyword evidence="1" id="KW-0540">Nuclease</keyword>
<proteinExistence type="predicted"/>
<name>A0A841DMV8_9ACTN</name>
<dbReference type="Proteomes" id="UP000558997">
    <property type="component" value="Unassembled WGS sequence"/>
</dbReference>
<gene>
    <name evidence="1" type="ORF">HDA44_003213</name>
</gene>
<evidence type="ECO:0000313" key="1">
    <source>
        <dbReference type="EMBL" id="MBB5979872.1"/>
    </source>
</evidence>
<accession>A0A841DMV8</accession>
<sequence>MLVEEPGGSKRLLRDGESRARGQFEWGYGGTGPGNLADTLGLDILGDLVVCPVCLGGAAFTSKLVHCRECRGTGQAPELFVVQEMIGEKVRALPRGCEPDRTWSTDWTYTRRELLEQVLTGD</sequence>
<comment type="caution">
    <text evidence="1">The sequence shown here is derived from an EMBL/GenBank/DDBJ whole genome shotgun (WGS) entry which is preliminary data.</text>
</comment>
<dbReference type="EMBL" id="JACHNF010000001">
    <property type="protein sequence ID" value="MBB5979872.1"/>
    <property type="molecule type" value="Genomic_DNA"/>
</dbReference>